<dbReference type="EMBL" id="JACGWN010000007">
    <property type="protein sequence ID" value="KAL0444027.1"/>
    <property type="molecule type" value="Genomic_DNA"/>
</dbReference>
<gene>
    <name evidence="2" type="ORF">Slati_2125400</name>
</gene>
<accession>A0AAW2WQD1</accession>
<evidence type="ECO:0000256" key="1">
    <source>
        <dbReference type="SAM" id="Coils"/>
    </source>
</evidence>
<proteinExistence type="predicted"/>
<comment type="caution">
    <text evidence="2">The sequence shown here is derived from an EMBL/GenBank/DDBJ whole genome shotgun (WGS) entry which is preliminary data.</text>
</comment>
<feature type="coiled-coil region" evidence="1">
    <location>
        <begin position="70"/>
        <end position="104"/>
    </location>
</feature>
<evidence type="ECO:0000313" key="2">
    <source>
        <dbReference type="EMBL" id="KAL0444027.1"/>
    </source>
</evidence>
<protein>
    <submittedName>
        <fullName evidence="2">Uncharacterized protein</fullName>
    </submittedName>
</protein>
<reference evidence="2" key="1">
    <citation type="submission" date="2020-06" db="EMBL/GenBank/DDBJ databases">
        <authorList>
            <person name="Li T."/>
            <person name="Hu X."/>
            <person name="Zhang T."/>
            <person name="Song X."/>
            <person name="Zhang H."/>
            <person name="Dai N."/>
            <person name="Sheng W."/>
            <person name="Hou X."/>
            <person name="Wei L."/>
        </authorList>
    </citation>
    <scope>NUCLEOTIDE SEQUENCE</scope>
    <source>
        <strain evidence="2">KEN1</strain>
        <tissue evidence="2">Leaf</tissue>
    </source>
</reference>
<sequence>MNLLSKQQRLLGSPAEPNDRIIVELSGIGAPWTVQSLRDMIPKEILSHVALIDLLDSRLLGRAMMSATRSSNEADEMVRETQRIETLEQKLKTLKQRQVTTESKIEEHRLLKLIEELTLLEELFWKQRGKKHWLQLGDKNTSCFHTAASDRERNNHIGWLRYEDNRVFDDKEGMQRLIEQYFGEIFGSCHPYPEHVE</sequence>
<name>A0AAW2WQD1_9LAMI</name>
<keyword evidence="1" id="KW-0175">Coiled coil</keyword>
<organism evidence="2">
    <name type="scientific">Sesamum latifolium</name>
    <dbReference type="NCBI Taxonomy" id="2727402"/>
    <lineage>
        <taxon>Eukaryota</taxon>
        <taxon>Viridiplantae</taxon>
        <taxon>Streptophyta</taxon>
        <taxon>Embryophyta</taxon>
        <taxon>Tracheophyta</taxon>
        <taxon>Spermatophyta</taxon>
        <taxon>Magnoliopsida</taxon>
        <taxon>eudicotyledons</taxon>
        <taxon>Gunneridae</taxon>
        <taxon>Pentapetalae</taxon>
        <taxon>asterids</taxon>
        <taxon>lamiids</taxon>
        <taxon>Lamiales</taxon>
        <taxon>Pedaliaceae</taxon>
        <taxon>Sesamum</taxon>
    </lineage>
</organism>
<dbReference type="AlphaFoldDB" id="A0AAW2WQD1"/>
<reference evidence="2" key="2">
    <citation type="journal article" date="2024" name="Plant">
        <title>Genomic evolution and insights into agronomic trait innovations of Sesamum species.</title>
        <authorList>
            <person name="Miao H."/>
            <person name="Wang L."/>
            <person name="Qu L."/>
            <person name="Liu H."/>
            <person name="Sun Y."/>
            <person name="Le M."/>
            <person name="Wang Q."/>
            <person name="Wei S."/>
            <person name="Zheng Y."/>
            <person name="Lin W."/>
            <person name="Duan Y."/>
            <person name="Cao H."/>
            <person name="Xiong S."/>
            <person name="Wang X."/>
            <person name="Wei L."/>
            <person name="Li C."/>
            <person name="Ma Q."/>
            <person name="Ju M."/>
            <person name="Zhao R."/>
            <person name="Li G."/>
            <person name="Mu C."/>
            <person name="Tian Q."/>
            <person name="Mei H."/>
            <person name="Zhang T."/>
            <person name="Gao T."/>
            <person name="Zhang H."/>
        </authorList>
    </citation>
    <scope>NUCLEOTIDE SEQUENCE</scope>
    <source>
        <strain evidence="2">KEN1</strain>
    </source>
</reference>